<feature type="compositionally biased region" description="Basic residues" evidence="1">
    <location>
        <begin position="138"/>
        <end position="148"/>
    </location>
</feature>
<evidence type="ECO:0000313" key="2">
    <source>
        <dbReference type="EMBL" id="KJP86710.1"/>
    </source>
</evidence>
<gene>
    <name evidence="2" type="ORF">AK88_03622</name>
</gene>
<protein>
    <submittedName>
        <fullName evidence="2">Uncharacterized protein</fullName>
    </submittedName>
</protein>
<keyword evidence="3" id="KW-1185">Reference proteome</keyword>
<feature type="compositionally biased region" description="Polar residues" evidence="1">
    <location>
        <begin position="1"/>
        <end position="24"/>
    </location>
</feature>
<evidence type="ECO:0000256" key="1">
    <source>
        <dbReference type="SAM" id="MobiDB-lite"/>
    </source>
</evidence>
<feature type="compositionally biased region" description="Basic and acidic residues" evidence="1">
    <location>
        <begin position="57"/>
        <end position="80"/>
    </location>
</feature>
<feature type="compositionally biased region" description="Basic and acidic residues" evidence="1">
    <location>
        <begin position="168"/>
        <end position="181"/>
    </location>
</feature>
<dbReference type="Proteomes" id="UP000054561">
    <property type="component" value="Unassembled WGS sequence"/>
</dbReference>
<organism evidence="2 3">
    <name type="scientific">Plasmodium fragile</name>
    <dbReference type="NCBI Taxonomy" id="5857"/>
    <lineage>
        <taxon>Eukaryota</taxon>
        <taxon>Sar</taxon>
        <taxon>Alveolata</taxon>
        <taxon>Apicomplexa</taxon>
        <taxon>Aconoidasida</taxon>
        <taxon>Haemosporida</taxon>
        <taxon>Plasmodiidae</taxon>
        <taxon>Plasmodium</taxon>
        <taxon>Plasmodium (Plasmodium)</taxon>
    </lineage>
</organism>
<reference evidence="2 3" key="1">
    <citation type="submission" date="2014-03" db="EMBL/GenBank/DDBJ databases">
        <title>The Genome Sequence of Plasmodium fragile nilgiri.</title>
        <authorList>
            <consortium name="The Broad Institute Genomics Platform"/>
            <consortium name="The Broad Institute Genome Sequencing Center for Infectious Disease"/>
            <person name="Neafsey D."/>
            <person name="Duraisingh M."/>
            <person name="Young S.K."/>
            <person name="Zeng Q."/>
            <person name="Gargeya S."/>
            <person name="Abouelleil A."/>
            <person name="Alvarado L."/>
            <person name="Chapman S.B."/>
            <person name="Gainer-Dewar J."/>
            <person name="Goldberg J."/>
            <person name="Griggs A."/>
            <person name="Gujja S."/>
            <person name="Hansen M."/>
            <person name="Howarth C."/>
            <person name="Imamovic A."/>
            <person name="Larimer J."/>
            <person name="Pearson M."/>
            <person name="Poon T.W."/>
            <person name="Priest M."/>
            <person name="Roberts A."/>
            <person name="Saif S."/>
            <person name="Shea T."/>
            <person name="Sykes S."/>
            <person name="Wortman J."/>
            <person name="Nusbaum C."/>
            <person name="Birren B."/>
        </authorList>
    </citation>
    <scope>NUCLEOTIDE SEQUENCE [LARGE SCALE GENOMIC DNA]</scope>
    <source>
        <strain evidence="3">nilgiri</strain>
    </source>
</reference>
<name>A0A0D9QI17_PLAFR</name>
<feature type="compositionally biased region" description="Polar residues" evidence="1">
    <location>
        <begin position="233"/>
        <end position="251"/>
    </location>
</feature>
<accession>A0A0D9QI17</accession>
<dbReference type="GeneID" id="24268936"/>
<feature type="region of interest" description="Disordered" evidence="1">
    <location>
        <begin position="1"/>
        <end position="266"/>
    </location>
</feature>
<evidence type="ECO:0000313" key="3">
    <source>
        <dbReference type="Proteomes" id="UP000054561"/>
    </source>
</evidence>
<feature type="compositionally biased region" description="Low complexity" evidence="1">
    <location>
        <begin position="185"/>
        <end position="199"/>
    </location>
</feature>
<feature type="compositionally biased region" description="Basic and acidic residues" evidence="1">
    <location>
        <begin position="25"/>
        <end position="34"/>
    </location>
</feature>
<dbReference type="AlphaFoldDB" id="A0A0D9QI17"/>
<feature type="compositionally biased region" description="Basic residues" evidence="1">
    <location>
        <begin position="256"/>
        <end position="266"/>
    </location>
</feature>
<dbReference type="RefSeq" id="XP_012336656.1">
    <property type="nucleotide sequence ID" value="XM_012481233.1"/>
</dbReference>
<dbReference type="EMBL" id="KQ001687">
    <property type="protein sequence ID" value="KJP86710.1"/>
    <property type="molecule type" value="Genomic_DNA"/>
</dbReference>
<sequence length="266" mass="28857">MGNGSLNDLYNSSLKKNTSGTKVNVKTEKDKTEESVMGNGSIKDIYNSSLKKNTSGTKEHVDSVVGRPENKETGKTENSDVHSAGKKKGSSGSKLHLDSKRNKKNNVKSGSNEKLQEQNTGTKKNASDADLNASAKNNRNHRKKKGSKTKPPEITEVQKNSIDGNINVEEKAYRAETKSARNGENSTVSSVSLKNNSSNYKKHGESKEAKSKDRSNDRKMDTSKNEELGSVVPGSSTVDSDLSQKLNNTHVTAPGKKYKKKKPSSG</sequence>
<feature type="compositionally biased region" description="Polar residues" evidence="1">
    <location>
        <begin position="46"/>
        <end position="56"/>
    </location>
</feature>
<feature type="compositionally biased region" description="Basic and acidic residues" evidence="1">
    <location>
        <begin position="202"/>
        <end position="227"/>
    </location>
</feature>
<proteinExistence type="predicted"/>
<dbReference type="VEuPathDB" id="PlasmoDB:AK88_03622"/>
<feature type="compositionally biased region" description="Polar residues" evidence="1">
    <location>
        <begin position="107"/>
        <end position="124"/>
    </location>
</feature>